<dbReference type="GO" id="GO:0004984">
    <property type="term" value="F:olfactory receptor activity"/>
    <property type="evidence" value="ECO:0007669"/>
    <property type="project" value="InterPro"/>
</dbReference>
<dbReference type="InterPro" id="IPR004117">
    <property type="entry name" value="7tm6_olfct_rcpt"/>
</dbReference>
<organism evidence="11 12">
    <name type="scientific">Phlebotomus papatasi</name>
    <name type="common">Sandfly</name>
    <dbReference type="NCBI Taxonomy" id="29031"/>
    <lineage>
        <taxon>Eukaryota</taxon>
        <taxon>Metazoa</taxon>
        <taxon>Ecdysozoa</taxon>
        <taxon>Arthropoda</taxon>
        <taxon>Hexapoda</taxon>
        <taxon>Insecta</taxon>
        <taxon>Pterygota</taxon>
        <taxon>Neoptera</taxon>
        <taxon>Endopterygota</taxon>
        <taxon>Diptera</taxon>
        <taxon>Nematocera</taxon>
        <taxon>Psychodoidea</taxon>
        <taxon>Psychodidae</taxon>
        <taxon>Phlebotomus</taxon>
        <taxon>Phlebotomus</taxon>
    </lineage>
</organism>
<keyword evidence="3 10" id="KW-0716">Sensory transduction</keyword>
<dbReference type="PANTHER" id="PTHR21137">
    <property type="entry name" value="ODORANT RECEPTOR"/>
    <property type="match status" value="1"/>
</dbReference>
<dbReference type="GO" id="GO:0005886">
    <property type="term" value="C:plasma membrane"/>
    <property type="evidence" value="ECO:0007669"/>
    <property type="project" value="UniProtKB-SubCell"/>
</dbReference>
<dbReference type="EnsemblMetazoa" id="PPAI013167-RA">
    <property type="protein sequence ID" value="PPAI013167-PA"/>
    <property type="gene ID" value="PPAI013167"/>
</dbReference>
<dbReference type="VEuPathDB" id="VectorBase:PPAI013167"/>
<evidence type="ECO:0000256" key="9">
    <source>
        <dbReference type="ARBA" id="ARBA00023224"/>
    </source>
</evidence>
<evidence type="ECO:0000256" key="8">
    <source>
        <dbReference type="ARBA" id="ARBA00023170"/>
    </source>
</evidence>
<dbReference type="GO" id="GO:0005549">
    <property type="term" value="F:odorant binding"/>
    <property type="evidence" value="ECO:0007669"/>
    <property type="project" value="InterPro"/>
</dbReference>
<feature type="transmembrane region" description="Helical" evidence="10">
    <location>
        <begin position="41"/>
        <end position="61"/>
    </location>
</feature>
<dbReference type="PANTHER" id="PTHR21137:SF35">
    <property type="entry name" value="ODORANT RECEPTOR 19A-RELATED"/>
    <property type="match status" value="1"/>
</dbReference>
<evidence type="ECO:0000256" key="3">
    <source>
        <dbReference type="ARBA" id="ARBA00022606"/>
    </source>
</evidence>
<feature type="transmembrane region" description="Helical" evidence="10">
    <location>
        <begin position="134"/>
        <end position="155"/>
    </location>
</feature>
<keyword evidence="12" id="KW-1185">Reference proteome</keyword>
<dbReference type="VEuPathDB" id="VectorBase:PPAPM1_002329"/>
<keyword evidence="4 10" id="KW-0812">Transmembrane</keyword>
<accession>A0A3F2ZEA2</accession>
<comment type="subcellular location">
    <subcellularLocation>
        <location evidence="1 10">Cell membrane</location>
        <topology evidence="1 10">Multi-pass membrane protein</topology>
    </subcellularLocation>
</comment>
<dbReference type="AlphaFoldDB" id="A0A3F2ZEA2"/>
<reference evidence="11" key="1">
    <citation type="submission" date="2022-08" db="UniProtKB">
        <authorList>
            <consortium name="EnsemblMetazoa"/>
        </authorList>
    </citation>
    <scope>IDENTIFICATION</scope>
    <source>
        <strain evidence="11">Israel</strain>
    </source>
</reference>
<dbReference type="EMBL" id="AJVK01025909">
    <property type="status" value="NOT_ANNOTATED_CDS"/>
    <property type="molecule type" value="Genomic_DNA"/>
</dbReference>
<evidence type="ECO:0000256" key="5">
    <source>
        <dbReference type="ARBA" id="ARBA00022725"/>
    </source>
</evidence>
<keyword evidence="2" id="KW-1003">Cell membrane</keyword>
<keyword evidence="6 10" id="KW-1133">Transmembrane helix</keyword>
<evidence type="ECO:0000256" key="4">
    <source>
        <dbReference type="ARBA" id="ARBA00022692"/>
    </source>
</evidence>
<dbReference type="GO" id="GO:0007165">
    <property type="term" value="P:signal transduction"/>
    <property type="evidence" value="ECO:0007669"/>
    <property type="project" value="UniProtKB-KW"/>
</dbReference>
<keyword evidence="9 10" id="KW-0807">Transducer</keyword>
<comment type="similarity">
    <text evidence="10">Belongs to the insect chemoreceptor superfamily. Heteromeric odorant receptor channel (TC 1.A.69) family.</text>
</comment>
<dbReference type="Proteomes" id="UP000092462">
    <property type="component" value="Unassembled WGS sequence"/>
</dbReference>
<evidence type="ECO:0000256" key="10">
    <source>
        <dbReference type="RuleBase" id="RU351113"/>
    </source>
</evidence>
<keyword evidence="7 10" id="KW-0472">Membrane</keyword>
<evidence type="ECO:0000256" key="1">
    <source>
        <dbReference type="ARBA" id="ARBA00004651"/>
    </source>
</evidence>
<feature type="transmembrane region" description="Helical" evidence="10">
    <location>
        <begin position="190"/>
        <end position="214"/>
    </location>
</feature>
<evidence type="ECO:0000256" key="2">
    <source>
        <dbReference type="ARBA" id="ARBA00022475"/>
    </source>
</evidence>
<keyword evidence="8 10" id="KW-0675">Receptor</keyword>
<dbReference type="Pfam" id="PF02949">
    <property type="entry name" value="7tm_6"/>
    <property type="match status" value="1"/>
</dbReference>
<evidence type="ECO:0000313" key="12">
    <source>
        <dbReference type="Proteomes" id="UP000092462"/>
    </source>
</evidence>
<name>A0A3F2ZEA2_PHLPP</name>
<proteinExistence type="inferred from homology"/>
<evidence type="ECO:0000256" key="6">
    <source>
        <dbReference type="ARBA" id="ARBA00022989"/>
    </source>
</evidence>
<evidence type="ECO:0000256" key="7">
    <source>
        <dbReference type="ARBA" id="ARBA00023136"/>
    </source>
</evidence>
<feature type="transmembrane region" description="Helical" evidence="10">
    <location>
        <begin position="253"/>
        <end position="275"/>
    </location>
</feature>
<keyword evidence="5 10" id="KW-0552">Olfaction</keyword>
<protein>
    <recommendedName>
        <fullName evidence="10">Odorant receptor</fullName>
    </recommendedName>
</protein>
<sequence length="376" mass="43500">MVKYIECYPEYQKFEEFIKCLIRILKLSCIPWKVLHGKGKYIFPIFELYCLISSVLSLVYFKKNLMVLLMRVIISFGYFQIITKSLSVLVQANKFKILFEFIQELHEVHETDSIVDFAKIHLLHLKKSLDITKIILRILFAVSFITSSGLCFYSFHTDAIIMAIPGVLPDPNASPYYLHIHQVFCMEASLLVFSISDVILISTGFYLIAVLNIFQNLIENFWKFEGSNKEVALIQLHKLHCNILDKFRTFSEIFYYTITVQTGTSAVFVLCIFFLMLSSDFAAFIPLCLLVFGQFGAICIFGELMYSKTEKLTTELYLTNWYEFGLKEQKILLMMMHMSQKIIGIKAAGMYDINLRMFIDVIKGGISFLTILYTIA</sequence>
<evidence type="ECO:0000313" key="11">
    <source>
        <dbReference type="EnsemblMetazoa" id="PPAI013167-PA"/>
    </source>
</evidence>
<comment type="caution">
    <text evidence="10">Lacks conserved residue(s) required for the propagation of feature annotation.</text>
</comment>
<feature type="transmembrane region" description="Helical" evidence="10">
    <location>
        <begin position="281"/>
        <end position="301"/>
    </location>
</feature>